<dbReference type="Gene3D" id="3.30.1440.10">
    <property type="match status" value="1"/>
</dbReference>
<dbReference type="GO" id="GO:0005840">
    <property type="term" value="C:ribosome"/>
    <property type="evidence" value="ECO:0007669"/>
    <property type="project" value="UniProtKB-KW"/>
</dbReference>
<evidence type="ECO:0000313" key="10">
    <source>
        <dbReference type="EMBL" id="AIV03470.1"/>
    </source>
</evidence>
<feature type="domain" description="Large ribosomal subunit protein uL5 N-terminal" evidence="8">
    <location>
        <begin position="24"/>
        <end position="80"/>
    </location>
</feature>
<dbReference type="Pfam" id="PF00281">
    <property type="entry name" value="Ribosomal_L5"/>
    <property type="match status" value="1"/>
</dbReference>
<dbReference type="HOGENOM" id="CLU_061015_2_1_14"/>
<sequence length="180" mass="20064">MATKVSIYREKIRKALMAEFGLKNVMEVPVLEKICINAGIGDASSDAKLIETAAKEIQAITGQKPVLTRAKKAIATFKVRGGQPIGVKVTLRGEKMWNFVENLVNVALPRVRDFKGLPYNSFDNQGNYTLGIKEQIIFTEINFDEVKRVRGFNVTFVMSTNNKDYARSLLKAIGLPIVNK</sequence>
<protein>
    <recommendedName>
        <fullName evidence="4 6">Large ribosomal subunit protein uL5</fullName>
    </recommendedName>
</protein>
<dbReference type="KEGG" id="mgj:MGM1_0830"/>
<dbReference type="eggNOG" id="COG0094">
    <property type="taxonomic scope" value="Bacteria"/>
</dbReference>
<dbReference type="PIRSF" id="PIRSF002161">
    <property type="entry name" value="Ribosomal_L5"/>
    <property type="match status" value="1"/>
</dbReference>
<evidence type="ECO:0000256" key="2">
    <source>
        <dbReference type="ARBA" id="ARBA00022980"/>
    </source>
</evidence>
<dbReference type="GO" id="GO:0003735">
    <property type="term" value="F:structural constituent of ribosome"/>
    <property type="evidence" value="ECO:0007669"/>
    <property type="project" value="InterPro"/>
</dbReference>
<accession>A0A097SSB0</accession>
<comment type="function">
    <text evidence="6">This is 1 of the proteins that bind and probably mediate the attachment of the 5S RNA into the large ribosomal subunit, where it forms part of the central protuberance. In the 70S ribosome it contacts protein S13 of the 30S subunit (bridge B1b), connecting the 2 subunits; this bridge is implicated in subunit movement. Contacts the P site tRNA; the 5S rRNA and some of its associated proteins might help stabilize positioning of ribosome-bound tRNAs.</text>
</comment>
<evidence type="ECO:0000256" key="4">
    <source>
        <dbReference type="ARBA" id="ARBA00035245"/>
    </source>
</evidence>
<comment type="function">
    <text evidence="5">This is one of the proteins that bind and probably mediate the attachment of the 5S RNA into the large ribosomal subunit, where it forms part of the central protuberance. In the 70S ribosome it contacts protein S13 of the 30S subunit (bridge B1b), connecting the 2 subunits; this bridge is implicated in subunit movement. Contacts the P site tRNA; the 5S rRNA and some of its associated proteins might help stabilize positioning of ribosome-bound tRNAs.</text>
</comment>
<dbReference type="Pfam" id="PF00673">
    <property type="entry name" value="Ribosomal_L5_C"/>
    <property type="match status" value="1"/>
</dbReference>
<dbReference type="InterPro" id="IPR031310">
    <property type="entry name" value="Ribosomal_uL5_N"/>
</dbReference>
<comment type="similarity">
    <text evidence="1 6 7">Belongs to the universal ribosomal protein uL5 family.</text>
</comment>
<dbReference type="Proteomes" id="UP000030066">
    <property type="component" value="Chromosome"/>
</dbReference>
<dbReference type="InterPro" id="IPR020929">
    <property type="entry name" value="Ribosomal_uL5_CS"/>
</dbReference>
<dbReference type="GO" id="GO:1990904">
    <property type="term" value="C:ribonucleoprotein complex"/>
    <property type="evidence" value="ECO:0007669"/>
    <property type="project" value="UniProtKB-KW"/>
</dbReference>
<dbReference type="AlphaFoldDB" id="A0A097SSB0"/>
<feature type="domain" description="Large ribosomal subunit protein uL5 C-terminal" evidence="9">
    <location>
        <begin position="84"/>
        <end position="176"/>
    </location>
</feature>
<evidence type="ECO:0000313" key="11">
    <source>
        <dbReference type="Proteomes" id="UP000030066"/>
    </source>
</evidence>
<keyword evidence="6" id="KW-0694">RNA-binding</keyword>
<dbReference type="STRING" id="1318617.MGM1_0830"/>
<organism evidence="10 11">
    <name type="scientific">Candidatus Malacoplasma girerdii</name>
    <dbReference type="NCBI Taxonomy" id="1318617"/>
    <lineage>
        <taxon>Bacteria</taxon>
        <taxon>Bacillati</taxon>
        <taxon>Mycoplasmatota</taxon>
        <taxon>Mycoplasmoidales</taxon>
        <taxon>Mycoplasmoidaceae</taxon>
        <taxon>Malacoplasma</taxon>
    </lineage>
</organism>
<reference evidence="10 11" key="1">
    <citation type="journal article" date="2014" name="PLoS ONE">
        <title>An emerging Mycoplasma associated with trichomoniasis, vaginal infection and disease.</title>
        <authorList>
            <consortium name="Vaginal Microbiome Consortium"/>
            <person name="Fettweis J.M."/>
            <person name="Serrano M.G."/>
            <person name="Huang B."/>
            <person name="Brooks J.P."/>
            <person name="Glascock A.L."/>
            <person name="Sheth N.U."/>
            <person name="Strauss J.F.III."/>
            <person name="Jefferson K.K."/>
            <person name="Buck G.A."/>
        </authorList>
    </citation>
    <scope>NUCLEOTIDE SEQUENCE [LARGE SCALE GENOMIC DNA]</scope>
    <source>
        <strain evidence="10 11">VCU_M1</strain>
    </source>
</reference>
<dbReference type="HAMAP" id="MF_01333_B">
    <property type="entry name" value="Ribosomal_uL5_B"/>
    <property type="match status" value="1"/>
</dbReference>
<dbReference type="GO" id="GO:0006412">
    <property type="term" value="P:translation"/>
    <property type="evidence" value="ECO:0007669"/>
    <property type="project" value="UniProtKB-UniRule"/>
</dbReference>
<gene>
    <name evidence="6 10" type="primary">rplE</name>
    <name evidence="10" type="ORF">MGM1_0830</name>
</gene>
<proteinExistence type="inferred from homology"/>
<name>A0A097SSB0_9BACT</name>
<dbReference type="InterPro" id="IPR031309">
    <property type="entry name" value="Ribosomal_uL5_C"/>
</dbReference>
<dbReference type="PANTHER" id="PTHR11994">
    <property type="entry name" value="60S RIBOSOMAL PROTEIN L11-RELATED"/>
    <property type="match status" value="1"/>
</dbReference>
<evidence type="ECO:0000256" key="1">
    <source>
        <dbReference type="ARBA" id="ARBA00008553"/>
    </source>
</evidence>
<dbReference type="PROSITE" id="PS00358">
    <property type="entry name" value="RIBOSOMAL_L5"/>
    <property type="match status" value="1"/>
</dbReference>
<comment type="subunit">
    <text evidence="6">Part of the 50S ribosomal subunit; part of the 5S rRNA/L5/L18/L25 subcomplex. Contacts the 5S rRNA and the P site tRNA. Forms a bridge to the 30S subunit in the 70S ribosome.</text>
</comment>
<evidence type="ECO:0000256" key="5">
    <source>
        <dbReference type="ARBA" id="ARBA00058604"/>
    </source>
</evidence>
<dbReference type="GO" id="GO:0019843">
    <property type="term" value="F:rRNA binding"/>
    <property type="evidence" value="ECO:0007669"/>
    <property type="project" value="UniProtKB-UniRule"/>
</dbReference>
<dbReference type="EMBL" id="CP007711">
    <property type="protein sequence ID" value="AIV03470.1"/>
    <property type="molecule type" value="Genomic_DNA"/>
</dbReference>
<dbReference type="FunFam" id="3.30.1440.10:FF:000001">
    <property type="entry name" value="50S ribosomal protein L5"/>
    <property type="match status" value="1"/>
</dbReference>
<dbReference type="NCBIfam" id="NF000585">
    <property type="entry name" value="PRK00010.1"/>
    <property type="match status" value="1"/>
</dbReference>
<dbReference type="InterPro" id="IPR002132">
    <property type="entry name" value="Ribosomal_uL5"/>
</dbReference>
<keyword evidence="6" id="KW-0820">tRNA-binding</keyword>
<dbReference type="SUPFAM" id="SSF55282">
    <property type="entry name" value="RL5-like"/>
    <property type="match status" value="1"/>
</dbReference>
<evidence type="ECO:0000256" key="7">
    <source>
        <dbReference type="RuleBase" id="RU003930"/>
    </source>
</evidence>
<keyword evidence="3 6" id="KW-0687">Ribonucleoprotein</keyword>
<dbReference type="GO" id="GO:0000049">
    <property type="term" value="F:tRNA binding"/>
    <property type="evidence" value="ECO:0007669"/>
    <property type="project" value="UniProtKB-UniRule"/>
</dbReference>
<dbReference type="InterPro" id="IPR020930">
    <property type="entry name" value="Ribosomal_uL5_bac-type"/>
</dbReference>
<dbReference type="InterPro" id="IPR022803">
    <property type="entry name" value="Ribosomal_uL5_dom_sf"/>
</dbReference>
<keyword evidence="6" id="KW-0699">rRNA-binding</keyword>
<evidence type="ECO:0000256" key="3">
    <source>
        <dbReference type="ARBA" id="ARBA00023274"/>
    </source>
</evidence>
<keyword evidence="2 6" id="KW-0689">Ribosomal protein</keyword>
<evidence type="ECO:0000256" key="6">
    <source>
        <dbReference type="HAMAP-Rule" id="MF_01333"/>
    </source>
</evidence>
<evidence type="ECO:0000259" key="9">
    <source>
        <dbReference type="Pfam" id="PF00673"/>
    </source>
</evidence>
<evidence type="ECO:0000259" key="8">
    <source>
        <dbReference type="Pfam" id="PF00281"/>
    </source>
</evidence>
<keyword evidence="11" id="KW-1185">Reference proteome</keyword>